<name>A0A212U935_9BACT</name>
<dbReference type="InterPro" id="IPR037126">
    <property type="entry name" value="PdaC/RsiV-like_sf"/>
</dbReference>
<dbReference type="AlphaFoldDB" id="A0A212U935"/>
<dbReference type="Pfam" id="PF11738">
    <property type="entry name" value="DUF3298"/>
    <property type="match status" value="1"/>
</dbReference>
<evidence type="ECO:0000259" key="3">
    <source>
        <dbReference type="Pfam" id="PF13739"/>
    </source>
</evidence>
<feature type="domain" description="Deacetylase PdaC" evidence="3">
    <location>
        <begin position="240"/>
        <end position="305"/>
    </location>
</feature>
<dbReference type="PROSITE" id="PS51257">
    <property type="entry name" value="PROKAR_LIPOPROTEIN"/>
    <property type="match status" value="1"/>
</dbReference>
<dbReference type="Gene3D" id="3.90.640.20">
    <property type="entry name" value="Heat-shock cognate protein, ATPase"/>
    <property type="match status" value="1"/>
</dbReference>
<protein>
    <recommendedName>
        <fullName evidence="6">DUF3298 domain-containing protein</fullName>
    </recommendedName>
</protein>
<dbReference type="EMBL" id="FYEW01000002">
    <property type="protein sequence ID" value="SNC74726.1"/>
    <property type="molecule type" value="Genomic_DNA"/>
</dbReference>
<keyword evidence="1" id="KW-0732">Signal</keyword>
<accession>A0A212U935</accession>
<dbReference type="Pfam" id="PF13739">
    <property type="entry name" value="PdaC"/>
    <property type="match status" value="1"/>
</dbReference>
<proteinExistence type="predicted"/>
<feature type="chain" id="PRO_5012058329" description="DUF3298 domain-containing protein" evidence="1">
    <location>
        <begin position="19"/>
        <end position="421"/>
    </location>
</feature>
<reference evidence="5" key="1">
    <citation type="submission" date="2017-06" db="EMBL/GenBank/DDBJ databases">
        <authorList>
            <person name="Varghese N."/>
            <person name="Submissions S."/>
        </authorList>
    </citation>
    <scope>NUCLEOTIDE SEQUENCE [LARGE SCALE GENOMIC DNA]</scope>
    <source>
        <strain evidence="5">DSM 11116</strain>
    </source>
</reference>
<dbReference type="Proteomes" id="UP000198131">
    <property type="component" value="Unassembled WGS sequence"/>
</dbReference>
<keyword evidence="5" id="KW-1185">Reference proteome</keyword>
<evidence type="ECO:0008006" key="6">
    <source>
        <dbReference type="Google" id="ProtNLM"/>
    </source>
</evidence>
<dbReference type="InterPro" id="IPR021729">
    <property type="entry name" value="DUF3298"/>
</dbReference>
<evidence type="ECO:0000259" key="2">
    <source>
        <dbReference type="Pfam" id="PF11738"/>
    </source>
</evidence>
<evidence type="ECO:0000313" key="5">
    <source>
        <dbReference type="Proteomes" id="UP000198131"/>
    </source>
</evidence>
<organism evidence="4 5">
    <name type="scientific">Hymenobacter gelipurpurascens</name>
    <dbReference type="NCBI Taxonomy" id="89968"/>
    <lineage>
        <taxon>Bacteria</taxon>
        <taxon>Pseudomonadati</taxon>
        <taxon>Bacteroidota</taxon>
        <taxon>Cytophagia</taxon>
        <taxon>Cytophagales</taxon>
        <taxon>Hymenobacteraceae</taxon>
        <taxon>Hymenobacter</taxon>
    </lineage>
</organism>
<feature type="domain" description="DUF3298" evidence="2">
    <location>
        <begin position="324"/>
        <end position="400"/>
    </location>
</feature>
<evidence type="ECO:0000313" key="4">
    <source>
        <dbReference type="EMBL" id="SNC74726.1"/>
    </source>
</evidence>
<gene>
    <name evidence="4" type="ORF">SAMN06265337_2516</name>
</gene>
<sequence>MTCFSRFLSVAFSARLWAISGLGLWLTACQSGSDKPAATSAAPTQPTTTSQLTDSPDTWYRQYRTLLPGTTDSITLHLQNFGSTSEEFLSGRIGGFYAAAEGRPVSLTGENYAASPDSLLLHESSLPLSVEGDEGLVWRLKRVGPQLVGTRDGQAVRLRLVQHPEGVAFISRIFADSVPARPSQPTDTLFGRLRLHALVPTNGPAKQALQQHLLRGLRGDTLDTHPVPELSSLWQQQRSAFARDYQEEVGPLLNAAEADTSSNYRPLATLAYAAETSTQVLWNQGNLLSIGYFNYSYSGGAHGNYGTTVCSYDTRTGRPLRYQDIFRPGSEAGIEKLLGQYARPVLGLKPGQPLSEALFDNTLPATHNVYLTSGGAVFVYSPYEVASFAQGEISVFVPLSALKPWLQTGLPILGGGEVVRK</sequence>
<dbReference type="Gene3D" id="3.30.565.40">
    <property type="entry name" value="Fervidobacterium nodosum Rt17-B1 like"/>
    <property type="match status" value="1"/>
</dbReference>
<feature type="signal peptide" evidence="1">
    <location>
        <begin position="1"/>
        <end position="18"/>
    </location>
</feature>
<dbReference type="OrthoDB" id="594879at2"/>
<dbReference type="RefSeq" id="WP_088843870.1">
    <property type="nucleotide sequence ID" value="NZ_FYEW01000002.1"/>
</dbReference>
<dbReference type="InterPro" id="IPR025303">
    <property type="entry name" value="PdaC"/>
</dbReference>
<evidence type="ECO:0000256" key="1">
    <source>
        <dbReference type="SAM" id="SignalP"/>
    </source>
</evidence>